<accession>A0AAV5ME87</accession>
<reference evidence="1 2" key="1">
    <citation type="journal article" date="2021" name="Commun. Biol.">
        <title>The genome of Shorea leprosula (Dipterocarpaceae) highlights the ecological relevance of drought in aseasonal tropical rainforests.</title>
        <authorList>
            <person name="Ng K.K.S."/>
            <person name="Kobayashi M.J."/>
            <person name="Fawcett J.A."/>
            <person name="Hatakeyama M."/>
            <person name="Paape T."/>
            <person name="Ng C.H."/>
            <person name="Ang C.C."/>
            <person name="Tnah L.H."/>
            <person name="Lee C.T."/>
            <person name="Nishiyama T."/>
            <person name="Sese J."/>
            <person name="O'Brien M.J."/>
            <person name="Copetti D."/>
            <person name="Mohd Noor M.I."/>
            <person name="Ong R.C."/>
            <person name="Putra M."/>
            <person name="Sireger I.Z."/>
            <person name="Indrioko S."/>
            <person name="Kosugi Y."/>
            <person name="Izuno A."/>
            <person name="Isagi Y."/>
            <person name="Lee S.L."/>
            <person name="Shimizu K.K."/>
        </authorList>
    </citation>
    <scope>NUCLEOTIDE SEQUENCE [LARGE SCALE GENOMIC DNA]</scope>
    <source>
        <strain evidence="1">214</strain>
    </source>
</reference>
<name>A0AAV5ME87_9ROSI</name>
<dbReference type="EMBL" id="BPVZ01000236">
    <property type="protein sequence ID" value="GKV47803.1"/>
    <property type="molecule type" value="Genomic_DNA"/>
</dbReference>
<protein>
    <recommendedName>
        <fullName evidence="3">DUF4219 domain-containing protein</fullName>
    </recommendedName>
</protein>
<evidence type="ECO:0008006" key="3">
    <source>
        <dbReference type="Google" id="ProtNLM"/>
    </source>
</evidence>
<evidence type="ECO:0000313" key="1">
    <source>
        <dbReference type="EMBL" id="GKV47803.1"/>
    </source>
</evidence>
<organism evidence="1 2">
    <name type="scientific">Rubroshorea leprosula</name>
    <dbReference type="NCBI Taxonomy" id="152421"/>
    <lineage>
        <taxon>Eukaryota</taxon>
        <taxon>Viridiplantae</taxon>
        <taxon>Streptophyta</taxon>
        <taxon>Embryophyta</taxon>
        <taxon>Tracheophyta</taxon>
        <taxon>Spermatophyta</taxon>
        <taxon>Magnoliopsida</taxon>
        <taxon>eudicotyledons</taxon>
        <taxon>Gunneridae</taxon>
        <taxon>Pentapetalae</taxon>
        <taxon>rosids</taxon>
        <taxon>malvids</taxon>
        <taxon>Malvales</taxon>
        <taxon>Dipterocarpaceae</taxon>
        <taxon>Rubroshorea</taxon>
    </lineage>
</organism>
<dbReference type="Pfam" id="PF14223">
    <property type="entry name" value="Retrotran_gag_2"/>
    <property type="match status" value="1"/>
</dbReference>
<sequence>MEIVASTSAIVPEVLKEDNYQRWSILMEHYLVAQDLWDVVQSSETPEGGKEREWMKNNAFALHAIGISCGGKAFDQIKNIRSAKDAWDALAAKLKPPPIAQDATHVISELHQGKQTDIELNFAIMI</sequence>
<dbReference type="AlphaFoldDB" id="A0AAV5ME87"/>
<keyword evidence="2" id="KW-1185">Reference proteome</keyword>
<gene>
    <name evidence="1" type="ORF">SLEP1_g54665</name>
</gene>
<dbReference type="Proteomes" id="UP001054252">
    <property type="component" value="Unassembled WGS sequence"/>
</dbReference>
<comment type="caution">
    <text evidence="1">The sequence shown here is derived from an EMBL/GenBank/DDBJ whole genome shotgun (WGS) entry which is preliminary data.</text>
</comment>
<evidence type="ECO:0000313" key="2">
    <source>
        <dbReference type="Proteomes" id="UP001054252"/>
    </source>
</evidence>
<proteinExistence type="predicted"/>